<feature type="transmembrane region" description="Helical" evidence="7">
    <location>
        <begin position="121"/>
        <end position="137"/>
    </location>
</feature>
<accession>A0A3B4CLR1</accession>
<reference evidence="9 10" key="1">
    <citation type="submission" date="2020-10" db="EMBL/GenBank/DDBJ databases">
        <title>Pygocentrus nattereri (red-bellied piranha) genome, fPygNat1, primary haplotype.</title>
        <authorList>
            <person name="Myers G."/>
            <person name="Meyer A."/>
            <person name="Karagic N."/>
            <person name="Pippel M."/>
            <person name="Winkler S."/>
            <person name="Tracey A."/>
            <person name="Wood J."/>
            <person name="Formenti G."/>
            <person name="Howe K."/>
            <person name="Fedrigo O."/>
            <person name="Jarvis E.D."/>
        </authorList>
    </citation>
    <scope>NUCLEOTIDE SEQUENCE [LARGE SCALE GENOMIC DNA]</scope>
</reference>
<evidence type="ECO:0000256" key="4">
    <source>
        <dbReference type="ARBA" id="ARBA00022989"/>
    </source>
</evidence>
<dbReference type="PANTHER" id="PTHR31247">
    <property type="entry name" value="TRANSMEMBRANE PROTEIN 198 FAMILY MEMBER"/>
    <property type="match status" value="1"/>
</dbReference>
<feature type="transmembrane region" description="Helical" evidence="7">
    <location>
        <begin position="58"/>
        <end position="75"/>
    </location>
</feature>
<dbReference type="RefSeq" id="XP_017548944.2">
    <property type="nucleotide sequence ID" value="XM_017693455.2"/>
</dbReference>
<name>A0A3B4CLR1_PYGNA</name>
<keyword evidence="3 7" id="KW-0812">Transmembrane</keyword>
<dbReference type="PANTHER" id="PTHR31247:SF17">
    <property type="entry name" value="DUF4203 DOMAIN-CONTAINING PROTEIN"/>
    <property type="match status" value="1"/>
</dbReference>
<keyword evidence="4 7" id="KW-1133">Transmembrane helix</keyword>
<dbReference type="AlphaFoldDB" id="A0A3B4CLR1"/>
<feature type="transmembrane region" description="Helical" evidence="7">
    <location>
        <begin position="32"/>
        <end position="51"/>
    </location>
</feature>
<dbReference type="Pfam" id="PF13886">
    <property type="entry name" value="TM7S3_TM198"/>
    <property type="match status" value="1"/>
</dbReference>
<feature type="transmembrane region" description="Helical" evidence="7">
    <location>
        <begin position="176"/>
        <end position="200"/>
    </location>
</feature>
<evidence type="ECO:0000256" key="3">
    <source>
        <dbReference type="ARBA" id="ARBA00022692"/>
    </source>
</evidence>
<reference evidence="9" key="3">
    <citation type="submission" date="2025-09" db="UniProtKB">
        <authorList>
            <consortium name="Ensembl"/>
        </authorList>
    </citation>
    <scope>IDENTIFICATION</scope>
</reference>
<dbReference type="STRING" id="42514.ENSPNAP00000012962"/>
<comment type="similarity">
    <text evidence="2">Belongs to the TMEM198 family.</text>
</comment>
<evidence type="ECO:0000256" key="7">
    <source>
        <dbReference type="SAM" id="Phobius"/>
    </source>
</evidence>
<evidence type="ECO:0000256" key="5">
    <source>
        <dbReference type="ARBA" id="ARBA00023136"/>
    </source>
</evidence>
<feature type="transmembrane region" description="Helical" evidence="7">
    <location>
        <begin position="95"/>
        <end position="116"/>
    </location>
</feature>
<evidence type="ECO:0000259" key="8">
    <source>
        <dbReference type="Pfam" id="PF13886"/>
    </source>
</evidence>
<keyword evidence="10" id="KW-1185">Reference proteome</keyword>
<dbReference type="GeneTree" id="ENSGT00390000016940"/>
<dbReference type="Proteomes" id="UP001501920">
    <property type="component" value="Chromosome 28"/>
</dbReference>
<dbReference type="OrthoDB" id="115781at2759"/>
<evidence type="ECO:0000313" key="9">
    <source>
        <dbReference type="Ensembl" id="ENSPNAP00000012962.2"/>
    </source>
</evidence>
<dbReference type="InterPro" id="IPR025256">
    <property type="entry name" value="TM7S3/TM198-like_dom"/>
</dbReference>
<protein>
    <recommendedName>
        <fullName evidence="6">Transmembrane protein 198</fullName>
    </recommendedName>
</protein>
<dbReference type="GO" id="GO:0005886">
    <property type="term" value="C:plasma membrane"/>
    <property type="evidence" value="ECO:0007669"/>
    <property type="project" value="TreeGrafter"/>
</dbReference>
<feature type="domain" description="TM7S3/TM198-like" evidence="8">
    <location>
        <begin position="38"/>
        <end position="232"/>
    </location>
</feature>
<organism evidence="9 10">
    <name type="scientific">Pygocentrus nattereri</name>
    <name type="common">Red-bellied piranha</name>
    <dbReference type="NCBI Taxonomy" id="42514"/>
    <lineage>
        <taxon>Eukaryota</taxon>
        <taxon>Metazoa</taxon>
        <taxon>Chordata</taxon>
        <taxon>Craniata</taxon>
        <taxon>Vertebrata</taxon>
        <taxon>Euteleostomi</taxon>
        <taxon>Actinopterygii</taxon>
        <taxon>Neopterygii</taxon>
        <taxon>Teleostei</taxon>
        <taxon>Ostariophysi</taxon>
        <taxon>Characiformes</taxon>
        <taxon>Characoidei</taxon>
        <taxon>Pygocentrus</taxon>
    </lineage>
</organism>
<keyword evidence="5 7" id="KW-0472">Membrane</keyword>
<sequence>MVDPSVFITESVRPTLATTDSCVLEVRKNYEVIPSVACSMCFMLGVVYCFFGYRCFKMVMFLSGLAFGTGVGYLLCLREQLLDSPLDAETRAGISLGIGLLGGLVTVLVRCVGLFLTGLQLGLLISVSTLVATGQYYPIFNPVWVPVGSVLGTSVFFAVLTLCWQKAMTIVATATLGAAIITACVDYCVETPMAVLRAYVGLLTDQQGTMCWYSWAMVGVWPAVAALGILVQRKLTAKGLSHSEVIVSGKQKQVQLMRIREKDARRRPEGTYRRRPPPLKRYAGDVLAPSYLASLRERQMSTGSSMSSLSTVHHTMIDFDYETGSMVPLTGSSSAVLRV</sequence>
<proteinExistence type="inferred from homology"/>
<evidence type="ECO:0000256" key="6">
    <source>
        <dbReference type="ARBA" id="ARBA00049737"/>
    </source>
</evidence>
<reference evidence="9" key="2">
    <citation type="submission" date="2025-08" db="UniProtKB">
        <authorList>
            <consortium name="Ensembl"/>
        </authorList>
    </citation>
    <scope>IDENTIFICATION</scope>
</reference>
<feature type="transmembrane region" description="Helical" evidence="7">
    <location>
        <begin position="212"/>
        <end position="231"/>
    </location>
</feature>
<dbReference type="InterPro" id="IPR040236">
    <property type="entry name" value="TMEM198"/>
</dbReference>
<evidence type="ECO:0000256" key="1">
    <source>
        <dbReference type="ARBA" id="ARBA00004141"/>
    </source>
</evidence>
<dbReference type="OMA" id="PLCWYNW"/>
<comment type="subcellular location">
    <subcellularLocation>
        <location evidence="1">Membrane</location>
        <topology evidence="1">Multi-pass membrane protein</topology>
    </subcellularLocation>
</comment>
<evidence type="ECO:0000313" key="10">
    <source>
        <dbReference type="Proteomes" id="UP001501920"/>
    </source>
</evidence>
<feature type="transmembrane region" description="Helical" evidence="7">
    <location>
        <begin position="143"/>
        <end position="164"/>
    </location>
</feature>
<dbReference type="Ensembl" id="ENSPNAT00000020410.2">
    <property type="protein sequence ID" value="ENSPNAP00000012962.2"/>
    <property type="gene ID" value="ENSPNAG00000018787.2"/>
</dbReference>
<evidence type="ECO:0000256" key="2">
    <source>
        <dbReference type="ARBA" id="ARBA00006244"/>
    </source>
</evidence>
<dbReference type="GeneID" id="108425069"/>